<feature type="region of interest" description="Disordered" evidence="1">
    <location>
        <begin position="29"/>
        <end position="75"/>
    </location>
</feature>
<keyword evidence="3" id="KW-1185">Reference proteome</keyword>
<feature type="compositionally biased region" description="Low complexity" evidence="1">
    <location>
        <begin position="29"/>
        <end position="41"/>
    </location>
</feature>
<name>A0A7J5YPL2_DISMA</name>
<feature type="compositionally biased region" description="Polar residues" evidence="1">
    <location>
        <begin position="44"/>
        <end position="53"/>
    </location>
</feature>
<evidence type="ECO:0000313" key="2">
    <source>
        <dbReference type="EMBL" id="KAF3851492.1"/>
    </source>
</evidence>
<comment type="caution">
    <text evidence="2">The sequence shown here is derived from an EMBL/GenBank/DDBJ whole genome shotgun (WGS) entry which is preliminary data.</text>
</comment>
<dbReference type="EMBL" id="JAAKFY010000010">
    <property type="protein sequence ID" value="KAF3851492.1"/>
    <property type="molecule type" value="Genomic_DNA"/>
</dbReference>
<feature type="compositionally biased region" description="Basic and acidic residues" evidence="1">
    <location>
        <begin position="66"/>
        <end position="75"/>
    </location>
</feature>
<evidence type="ECO:0000256" key="1">
    <source>
        <dbReference type="SAM" id="MobiDB-lite"/>
    </source>
</evidence>
<dbReference type="Proteomes" id="UP000518266">
    <property type="component" value="Unassembled WGS sequence"/>
</dbReference>
<gene>
    <name evidence="2" type="ORF">F7725_013264</name>
</gene>
<proteinExistence type="predicted"/>
<dbReference type="AlphaFoldDB" id="A0A7J5YPL2"/>
<accession>A0A7J5YPL2</accession>
<reference evidence="2 3" key="1">
    <citation type="submission" date="2020-03" db="EMBL/GenBank/DDBJ databases">
        <title>Dissostichus mawsoni Genome sequencing and assembly.</title>
        <authorList>
            <person name="Park H."/>
        </authorList>
    </citation>
    <scope>NUCLEOTIDE SEQUENCE [LARGE SCALE GENOMIC DNA]</scope>
    <source>
        <strain evidence="2">DM0001</strain>
        <tissue evidence="2">Muscle</tissue>
    </source>
</reference>
<evidence type="ECO:0000313" key="3">
    <source>
        <dbReference type="Proteomes" id="UP000518266"/>
    </source>
</evidence>
<organism evidence="2 3">
    <name type="scientific">Dissostichus mawsoni</name>
    <name type="common">Antarctic cod</name>
    <dbReference type="NCBI Taxonomy" id="36200"/>
    <lineage>
        <taxon>Eukaryota</taxon>
        <taxon>Metazoa</taxon>
        <taxon>Chordata</taxon>
        <taxon>Craniata</taxon>
        <taxon>Vertebrata</taxon>
        <taxon>Euteleostomi</taxon>
        <taxon>Actinopterygii</taxon>
        <taxon>Neopterygii</taxon>
        <taxon>Teleostei</taxon>
        <taxon>Neoteleostei</taxon>
        <taxon>Acanthomorphata</taxon>
        <taxon>Eupercaria</taxon>
        <taxon>Perciformes</taxon>
        <taxon>Notothenioidei</taxon>
        <taxon>Nototheniidae</taxon>
        <taxon>Dissostichus</taxon>
    </lineage>
</organism>
<protein>
    <submittedName>
        <fullName evidence="2">Uncharacterized protein</fullName>
    </submittedName>
</protein>
<dbReference type="OrthoDB" id="420884at2759"/>
<sequence length="75" mass="7759">MQRAPQSVPSLGGHPGASLRLALQKASFLGSSSGDSSPGLSEDIFTSLSSTGSIPDLNARRTPSLKTEREQASCQ</sequence>